<feature type="domain" description="Photosynthesis system II assembly factor Ycf48/Hcf136-like" evidence="4">
    <location>
        <begin position="54"/>
        <end position="143"/>
    </location>
</feature>
<dbReference type="Pfam" id="PF14870">
    <property type="entry name" value="PSII_BNR"/>
    <property type="match status" value="2"/>
</dbReference>
<dbReference type="GO" id="GO:0009523">
    <property type="term" value="C:photosystem II"/>
    <property type="evidence" value="ECO:0007669"/>
    <property type="project" value="UniProtKB-KW"/>
</dbReference>
<evidence type="ECO:0000256" key="1">
    <source>
        <dbReference type="ARBA" id="ARBA00022531"/>
    </source>
</evidence>
<keyword evidence="3" id="KW-0732">Signal</keyword>
<dbReference type="GO" id="GO:0015979">
    <property type="term" value="P:photosynthesis"/>
    <property type="evidence" value="ECO:0007669"/>
    <property type="project" value="UniProtKB-KW"/>
</dbReference>
<gene>
    <name evidence="5" type="ORF">ENP94_02125</name>
</gene>
<dbReference type="CDD" id="cd15482">
    <property type="entry name" value="Sialidase_non-viral"/>
    <property type="match status" value="1"/>
</dbReference>
<sequence length="407" mass="44171">MRNSKLLMFNVCLMVVSVANGLIYHGIATPPGGTHAWVVTIETTAVLHSSNFGSSWDTVEVPTIRDFFDVFFCSSDSGWTCGRAGDIWGTTDGGLTWTRQNLGGPKHAARIRFVDGEFGWAAGGDIVQLRTTNGGAEWQQVFLPVPPFPSGDTAEFQGVWFVDHNYGWLVAGHWPAGDTFQGGQGLIAKTTDGGENWQIVRRDTTYDFYDVYFADYSNGWVVGGNDRNFQAVVLYTSDGGNSWIQQQVPPDARFLRAVKFINRNYGWACGRNGTIIHTSDGGNSWVIQNSGADSTLFDIDFADTLRGMAAGNGVVVVTTDGGGHWSSTLIGIAEPVIQWNIKRTPSAVILNRTLFCVASSVLVDMAGQELCELSPGENNLNGLGAGVYFVIPNPMMNNTGIMKVIIK</sequence>
<dbReference type="InterPro" id="IPR015943">
    <property type="entry name" value="WD40/YVTN_repeat-like_dom_sf"/>
</dbReference>
<dbReference type="InterPro" id="IPR028203">
    <property type="entry name" value="PSII_CF48-like_dom"/>
</dbReference>
<reference evidence="5" key="1">
    <citation type="journal article" date="2020" name="mSystems">
        <title>Genome- and Community-Level Interaction Insights into Carbon Utilization and Element Cycling Functions of Hydrothermarchaeota in Hydrothermal Sediment.</title>
        <authorList>
            <person name="Zhou Z."/>
            <person name="Liu Y."/>
            <person name="Xu W."/>
            <person name="Pan J."/>
            <person name="Luo Z.H."/>
            <person name="Li M."/>
        </authorList>
    </citation>
    <scope>NUCLEOTIDE SEQUENCE [LARGE SCALE GENOMIC DNA]</scope>
    <source>
        <strain evidence="5">SpSt-265</strain>
    </source>
</reference>
<dbReference type="EMBL" id="DSLG01000002">
    <property type="protein sequence ID" value="HEA86791.1"/>
    <property type="molecule type" value="Genomic_DNA"/>
</dbReference>
<organism evidence="5">
    <name type="scientific">candidate division WOR-3 bacterium</name>
    <dbReference type="NCBI Taxonomy" id="2052148"/>
    <lineage>
        <taxon>Bacteria</taxon>
        <taxon>Bacteria division WOR-3</taxon>
    </lineage>
</organism>
<evidence type="ECO:0000259" key="4">
    <source>
        <dbReference type="Pfam" id="PF14870"/>
    </source>
</evidence>
<dbReference type="SUPFAM" id="SSF110296">
    <property type="entry name" value="Oligoxyloglucan reducing end-specific cellobiohydrolase"/>
    <property type="match status" value="2"/>
</dbReference>
<protein>
    <recommendedName>
        <fullName evidence="4">Photosynthesis system II assembly factor Ycf48/Hcf136-like domain-containing protein</fullName>
    </recommendedName>
</protein>
<dbReference type="Gene3D" id="2.130.10.10">
    <property type="entry name" value="YVTN repeat-like/Quinoprotein amine dehydrogenase"/>
    <property type="match status" value="2"/>
</dbReference>
<feature type="domain" description="Photosynthesis system II assembly factor Ycf48/Hcf136-like" evidence="4">
    <location>
        <begin position="195"/>
        <end position="285"/>
    </location>
</feature>
<proteinExistence type="predicted"/>
<evidence type="ECO:0000256" key="2">
    <source>
        <dbReference type="ARBA" id="ARBA00023276"/>
    </source>
</evidence>
<dbReference type="PANTHER" id="PTHR47199">
    <property type="entry name" value="PHOTOSYSTEM II STABILITY/ASSEMBLY FACTOR HCF136, CHLOROPLASTIC"/>
    <property type="match status" value="1"/>
</dbReference>
<dbReference type="AlphaFoldDB" id="A0A7C1T0P8"/>
<feature type="signal peptide" evidence="3">
    <location>
        <begin position="1"/>
        <end position="21"/>
    </location>
</feature>
<name>A0A7C1T0P8_UNCW3</name>
<feature type="chain" id="PRO_5028287023" description="Photosynthesis system II assembly factor Ycf48/Hcf136-like domain-containing protein" evidence="3">
    <location>
        <begin position="22"/>
        <end position="407"/>
    </location>
</feature>
<evidence type="ECO:0000256" key="3">
    <source>
        <dbReference type="SAM" id="SignalP"/>
    </source>
</evidence>
<dbReference type="PANTHER" id="PTHR47199:SF2">
    <property type="entry name" value="PHOTOSYSTEM II STABILITY_ASSEMBLY FACTOR HCF136, CHLOROPLASTIC"/>
    <property type="match status" value="1"/>
</dbReference>
<accession>A0A7C1T0P8</accession>
<comment type="caution">
    <text evidence="5">The sequence shown here is derived from an EMBL/GenBank/DDBJ whole genome shotgun (WGS) entry which is preliminary data.</text>
</comment>
<evidence type="ECO:0000313" key="5">
    <source>
        <dbReference type="EMBL" id="HEA86791.1"/>
    </source>
</evidence>
<keyword evidence="1" id="KW-0602">Photosynthesis</keyword>
<keyword evidence="2" id="KW-0604">Photosystem II</keyword>